<organism evidence="2 3">
    <name type="scientific">Ancylostoma duodenale</name>
    <dbReference type="NCBI Taxonomy" id="51022"/>
    <lineage>
        <taxon>Eukaryota</taxon>
        <taxon>Metazoa</taxon>
        <taxon>Ecdysozoa</taxon>
        <taxon>Nematoda</taxon>
        <taxon>Chromadorea</taxon>
        <taxon>Rhabditida</taxon>
        <taxon>Rhabditina</taxon>
        <taxon>Rhabditomorpha</taxon>
        <taxon>Strongyloidea</taxon>
        <taxon>Ancylostomatidae</taxon>
        <taxon>Ancylostomatinae</taxon>
        <taxon>Ancylostoma</taxon>
    </lineage>
</organism>
<evidence type="ECO:0000313" key="2">
    <source>
        <dbReference type="EMBL" id="KIH61140.1"/>
    </source>
</evidence>
<accession>A0A0C2GIV5</accession>
<reference evidence="2 3" key="1">
    <citation type="submission" date="2013-12" db="EMBL/GenBank/DDBJ databases">
        <title>Draft genome of the parsitic nematode Ancylostoma duodenale.</title>
        <authorList>
            <person name="Mitreva M."/>
        </authorList>
    </citation>
    <scope>NUCLEOTIDE SEQUENCE [LARGE SCALE GENOMIC DNA]</scope>
    <source>
        <strain evidence="2 3">Zhejiang</strain>
    </source>
</reference>
<proteinExistence type="predicted"/>
<dbReference type="Proteomes" id="UP000054047">
    <property type="component" value="Unassembled WGS sequence"/>
</dbReference>
<sequence length="71" mass="8019">MTEPEELTKEPEMDECNGEESNEAQDEQGSEQSAPKWKPNFELINFEASNALLHRLYVQGDYIGCKSLIGV</sequence>
<evidence type="ECO:0000313" key="3">
    <source>
        <dbReference type="Proteomes" id="UP000054047"/>
    </source>
</evidence>
<dbReference type="EMBL" id="KN730375">
    <property type="protein sequence ID" value="KIH61140.1"/>
    <property type="molecule type" value="Genomic_DNA"/>
</dbReference>
<feature type="compositionally biased region" description="Basic and acidic residues" evidence="1">
    <location>
        <begin position="1"/>
        <end position="11"/>
    </location>
</feature>
<feature type="region of interest" description="Disordered" evidence="1">
    <location>
        <begin position="1"/>
        <end position="36"/>
    </location>
</feature>
<name>A0A0C2GIV5_9BILA</name>
<feature type="compositionally biased region" description="Acidic residues" evidence="1">
    <location>
        <begin position="12"/>
        <end position="29"/>
    </location>
</feature>
<evidence type="ECO:0000256" key="1">
    <source>
        <dbReference type="SAM" id="MobiDB-lite"/>
    </source>
</evidence>
<gene>
    <name evidence="2" type="ORF">ANCDUO_08598</name>
</gene>
<protein>
    <submittedName>
        <fullName evidence="2">Uncharacterized protein</fullName>
    </submittedName>
</protein>
<dbReference type="AlphaFoldDB" id="A0A0C2GIV5"/>
<keyword evidence="3" id="KW-1185">Reference proteome</keyword>